<comment type="caution">
    <text evidence="2">The sequence shown here is derived from an EMBL/GenBank/DDBJ whole genome shotgun (WGS) entry which is preliminary data.</text>
</comment>
<accession>A0A1G1Y0Y1</accession>
<feature type="transmembrane region" description="Helical" evidence="1">
    <location>
        <begin position="12"/>
        <end position="36"/>
    </location>
</feature>
<dbReference type="Gene3D" id="1.20.120.1760">
    <property type="match status" value="1"/>
</dbReference>
<dbReference type="GO" id="GO:0008654">
    <property type="term" value="P:phospholipid biosynthetic process"/>
    <property type="evidence" value="ECO:0007669"/>
    <property type="project" value="InterPro"/>
</dbReference>
<dbReference type="AlphaFoldDB" id="A0A1G1Y0Y1"/>
<protein>
    <recommendedName>
        <fullName evidence="4">CDP-diacylglycerol--glycerol-3-phosphate 3-phosphatidyltransferase</fullName>
    </recommendedName>
</protein>
<keyword evidence="1" id="KW-0472">Membrane</keyword>
<dbReference type="Proteomes" id="UP000176241">
    <property type="component" value="Unassembled WGS sequence"/>
</dbReference>
<gene>
    <name evidence="2" type="ORF">A2731_01210</name>
</gene>
<dbReference type="GO" id="GO:0016780">
    <property type="term" value="F:phosphotransferase activity, for other substituted phosphate groups"/>
    <property type="evidence" value="ECO:0007669"/>
    <property type="project" value="InterPro"/>
</dbReference>
<reference evidence="2 3" key="1">
    <citation type="journal article" date="2016" name="Nat. Commun.">
        <title>Thousands of microbial genomes shed light on interconnected biogeochemical processes in an aquifer system.</title>
        <authorList>
            <person name="Anantharaman K."/>
            <person name="Brown C.T."/>
            <person name="Hug L.A."/>
            <person name="Sharon I."/>
            <person name="Castelle C.J."/>
            <person name="Probst A.J."/>
            <person name="Thomas B.C."/>
            <person name="Singh A."/>
            <person name="Wilkins M.J."/>
            <person name="Karaoz U."/>
            <person name="Brodie E.L."/>
            <person name="Williams K.H."/>
            <person name="Hubbard S.S."/>
            <person name="Banfield J.F."/>
        </authorList>
    </citation>
    <scope>NUCLEOTIDE SEQUENCE [LARGE SCALE GENOMIC DNA]</scope>
</reference>
<sequence>MSVFIFIYALEHYWLGAAIISVLAFATDGLDGWLAHWLDAKSDLGGKLIDPANDPLLSVALVAGLFFTGVIGWGIIGLVAAITAVI</sequence>
<evidence type="ECO:0008006" key="4">
    <source>
        <dbReference type="Google" id="ProtNLM"/>
    </source>
</evidence>
<feature type="transmembrane region" description="Helical" evidence="1">
    <location>
        <begin position="56"/>
        <end position="85"/>
    </location>
</feature>
<evidence type="ECO:0000313" key="2">
    <source>
        <dbReference type="EMBL" id="OGY45989.1"/>
    </source>
</evidence>
<evidence type="ECO:0000313" key="3">
    <source>
        <dbReference type="Proteomes" id="UP000176241"/>
    </source>
</evidence>
<keyword evidence="1" id="KW-0812">Transmembrane</keyword>
<dbReference type="InterPro" id="IPR000462">
    <property type="entry name" value="CDP-OH_P_trans"/>
</dbReference>
<organism evidence="2 3">
    <name type="scientific">Candidatus Buchananbacteria bacterium RIFCSPHIGHO2_01_FULL_39_8</name>
    <dbReference type="NCBI Taxonomy" id="1797533"/>
    <lineage>
        <taxon>Bacteria</taxon>
        <taxon>Candidatus Buchananiibacteriota</taxon>
    </lineage>
</organism>
<proteinExistence type="predicted"/>
<dbReference type="EMBL" id="MHIC01000006">
    <property type="protein sequence ID" value="OGY45989.1"/>
    <property type="molecule type" value="Genomic_DNA"/>
</dbReference>
<dbReference type="Pfam" id="PF01066">
    <property type="entry name" value="CDP-OH_P_transf"/>
    <property type="match status" value="1"/>
</dbReference>
<dbReference type="GO" id="GO:0016020">
    <property type="term" value="C:membrane"/>
    <property type="evidence" value="ECO:0007669"/>
    <property type="project" value="InterPro"/>
</dbReference>
<evidence type="ECO:0000256" key="1">
    <source>
        <dbReference type="SAM" id="Phobius"/>
    </source>
</evidence>
<name>A0A1G1Y0Y1_9BACT</name>
<keyword evidence="1" id="KW-1133">Transmembrane helix</keyword>
<dbReference type="InterPro" id="IPR043130">
    <property type="entry name" value="CDP-OH_PTrfase_TM_dom"/>
</dbReference>